<accession>A0A4S8IXY6</accession>
<organism evidence="2 3">
    <name type="scientific">Musa balbisiana</name>
    <name type="common">Banana</name>
    <dbReference type="NCBI Taxonomy" id="52838"/>
    <lineage>
        <taxon>Eukaryota</taxon>
        <taxon>Viridiplantae</taxon>
        <taxon>Streptophyta</taxon>
        <taxon>Embryophyta</taxon>
        <taxon>Tracheophyta</taxon>
        <taxon>Spermatophyta</taxon>
        <taxon>Magnoliopsida</taxon>
        <taxon>Liliopsida</taxon>
        <taxon>Zingiberales</taxon>
        <taxon>Musaceae</taxon>
        <taxon>Musa</taxon>
    </lineage>
</organism>
<reference evidence="2 3" key="1">
    <citation type="journal article" date="2019" name="Nat. Plants">
        <title>Genome sequencing of Musa balbisiana reveals subgenome evolution and function divergence in polyploid bananas.</title>
        <authorList>
            <person name="Yao X."/>
        </authorList>
    </citation>
    <scope>NUCLEOTIDE SEQUENCE [LARGE SCALE GENOMIC DNA]</scope>
    <source>
        <strain evidence="3">cv. DH-PKW</strain>
        <tissue evidence="2">Leaves</tissue>
    </source>
</reference>
<sequence>MSTSMDAVWDKQPGAQSCRTMLHCWPPLMTVASSSSWIYFSVFYVGGGDREMKKGISVIVDNKEKKRKHCHSRNHEVTSSPHGRAEDTSTSLIPSRYWDSFYQNLGLSNVHKLYLWMQLKEG</sequence>
<comment type="caution">
    <text evidence="2">The sequence shown here is derived from an EMBL/GenBank/DDBJ whole genome shotgun (WGS) entry which is preliminary data.</text>
</comment>
<dbReference type="AlphaFoldDB" id="A0A4S8IXY6"/>
<protein>
    <submittedName>
        <fullName evidence="2">Uncharacterized protein</fullName>
    </submittedName>
</protein>
<evidence type="ECO:0000313" key="3">
    <source>
        <dbReference type="Proteomes" id="UP000317650"/>
    </source>
</evidence>
<keyword evidence="3" id="KW-1185">Reference proteome</keyword>
<evidence type="ECO:0000256" key="1">
    <source>
        <dbReference type="SAM" id="MobiDB-lite"/>
    </source>
</evidence>
<dbReference type="EMBL" id="PYDT01000008">
    <property type="protein sequence ID" value="THU53244.1"/>
    <property type="molecule type" value="Genomic_DNA"/>
</dbReference>
<evidence type="ECO:0000313" key="2">
    <source>
        <dbReference type="EMBL" id="THU53244.1"/>
    </source>
</evidence>
<proteinExistence type="predicted"/>
<feature type="region of interest" description="Disordered" evidence="1">
    <location>
        <begin position="64"/>
        <end position="89"/>
    </location>
</feature>
<name>A0A4S8IXY6_MUSBA</name>
<dbReference type="Proteomes" id="UP000317650">
    <property type="component" value="Chromosome 10"/>
</dbReference>
<gene>
    <name evidence="2" type="ORF">C4D60_Mb10t12390</name>
</gene>